<dbReference type="PANTHER" id="PTHR46124">
    <property type="entry name" value="D-AMINOACYL-TRNA DEACYLASE"/>
    <property type="match status" value="1"/>
</dbReference>
<dbReference type="KEGG" id="pluf:LFWB_0830"/>
<evidence type="ECO:0000256" key="2">
    <source>
        <dbReference type="ARBA" id="ARBA00022801"/>
    </source>
</evidence>
<keyword evidence="1 3" id="KW-0479">Metal-binding</keyword>
<dbReference type="FunFam" id="3.20.20.140:FF:000005">
    <property type="entry name" value="TatD family hydrolase"/>
    <property type="match status" value="1"/>
</dbReference>
<dbReference type="CDD" id="cd01310">
    <property type="entry name" value="TatD_DNAse"/>
    <property type="match status" value="1"/>
</dbReference>
<protein>
    <submittedName>
        <fullName evidence="4">Mg-dependent DNase</fullName>
    </submittedName>
</protein>
<dbReference type="GO" id="GO:0004536">
    <property type="term" value="F:DNA nuclease activity"/>
    <property type="evidence" value="ECO:0007669"/>
    <property type="project" value="InterPro"/>
</dbReference>
<evidence type="ECO:0000313" key="5">
    <source>
        <dbReference type="Proteomes" id="UP000672038"/>
    </source>
</evidence>
<dbReference type="InterPro" id="IPR032466">
    <property type="entry name" value="Metal_Hydrolase"/>
</dbReference>
<feature type="binding site" evidence="3">
    <location>
        <position position="6"/>
    </location>
    <ligand>
        <name>a divalent metal cation</name>
        <dbReference type="ChEBI" id="CHEBI:60240"/>
        <label>1</label>
    </ligand>
</feature>
<dbReference type="PANTHER" id="PTHR46124:SF4">
    <property type="entry name" value="HYDROLASE TATD"/>
    <property type="match status" value="1"/>
</dbReference>
<dbReference type="Gene3D" id="3.20.20.140">
    <property type="entry name" value="Metal-dependent hydrolases"/>
    <property type="match status" value="1"/>
</dbReference>
<dbReference type="NCBIfam" id="TIGR00010">
    <property type="entry name" value="YchF/TatD family DNA exonuclease"/>
    <property type="match status" value="1"/>
</dbReference>
<dbReference type="Proteomes" id="UP000672038">
    <property type="component" value="Chromosome"/>
</dbReference>
<keyword evidence="5" id="KW-1185">Reference proteome</keyword>
<sequence length="253" mass="29386">MLIDTHAHLNFHQFDKDLDEVIKRAFTNDVKFFIIPGVDQKTNEKAIKLAQKYPFMKAAIGIHPCYYLNENPYNIEKYLKSKQVIAVGEIGIDLYHEKKSLPIQQKNLDIQLKLAIKYNLPIILHARESFDEIYKILLPYKGQIKGVFHCLTTNLEEAYKALKLDFYIGLGGIITYEKALETHKITKIIPLNKILLETDSPYLTPSPYSKKYRNEPKFIKIIAEKIAQLKNINLKEVSEQTTKNVKTLFNLQF</sequence>
<dbReference type="InterPro" id="IPR018228">
    <property type="entry name" value="DNase_TatD-rel_CS"/>
</dbReference>
<dbReference type="InterPro" id="IPR001130">
    <property type="entry name" value="TatD-like"/>
</dbReference>
<gene>
    <name evidence="4" type="primary">tatD</name>
    <name evidence="4" type="ORF">LFWB_0830</name>
</gene>
<dbReference type="SUPFAM" id="SSF51556">
    <property type="entry name" value="Metallo-dependent hydrolases"/>
    <property type="match status" value="1"/>
</dbReference>
<evidence type="ECO:0000256" key="3">
    <source>
        <dbReference type="PIRSR" id="PIRSR005902-1"/>
    </source>
</evidence>
<dbReference type="GO" id="GO:0046872">
    <property type="term" value="F:metal ion binding"/>
    <property type="evidence" value="ECO:0007669"/>
    <property type="project" value="UniProtKB-KW"/>
</dbReference>
<reference evidence="4" key="1">
    <citation type="submission" date="2020-06" db="EMBL/GenBank/DDBJ databases">
        <title>Complete genome sequence of Candidatus Phytoplasma luffae NCHU2019.</title>
        <authorList>
            <person name="Cho S.-T."/>
            <person name="Tan C.-M."/>
            <person name="Li J.-R."/>
            <person name="Chien Y.-Y."/>
            <person name="Chiu Y.-C."/>
            <person name="Yang J.-Y."/>
            <person name="Kuo C.-H."/>
        </authorList>
    </citation>
    <scope>NUCLEOTIDE SEQUENCE</scope>
    <source>
        <strain evidence="4">NCHU2019</strain>
    </source>
</reference>
<dbReference type="PROSITE" id="PS01137">
    <property type="entry name" value="TATD_1"/>
    <property type="match status" value="1"/>
</dbReference>
<evidence type="ECO:0000256" key="1">
    <source>
        <dbReference type="ARBA" id="ARBA00022723"/>
    </source>
</evidence>
<dbReference type="InterPro" id="IPR015991">
    <property type="entry name" value="TatD/YcfH-like"/>
</dbReference>
<dbReference type="EMBL" id="CP054393">
    <property type="protein sequence ID" value="QTX02653.1"/>
    <property type="molecule type" value="Genomic_DNA"/>
</dbReference>
<dbReference type="Pfam" id="PF01026">
    <property type="entry name" value="TatD_DNase"/>
    <property type="match status" value="1"/>
</dbReference>
<feature type="binding site" evidence="3">
    <location>
        <position position="8"/>
    </location>
    <ligand>
        <name>a divalent metal cation</name>
        <dbReference type="ChEBI" id="CHEBI:60240"/>
        <label>1</label>
    </ligand>
</feature>
<dbReference type="GO" id="GO:0005829">
    <property type="term" value="C:cytosol"/>
    <property type="evidence" value="ECO:0007669"/>
    <property type="project" value="TreeGrafter"/>
</dbReference>
<feature type="binding site" evidence="3">
    <location>
        <position position="89"/>
    </location>
    <ligand>
        <name>a divalent metal cation</name>
        <dbReference type="ChEBI" id="CHEBI:60240"/>
        <label>1</label>
    </ligand>
</feature>
<accession>A0A975FIP7</accession>
<feature type="binding site" evidence="3">
    <location>
        <position position="199"/>
    </location>
    <ligand>
        <name>a divalent metal cation</name>
        <dbReference type="ChEBI" id="CHEBI:60240"/>
        <label>1</label>
    </ligand>
</feature>
<feature type="binding site" evidence="3">
    <location>
        <position position="149"/>
    </location>
    <ligand>
        <name>a divalent metal cation</name>
        <dbReference type="ChEBI" id="CHEBI:60240"/>
        <label>2</label>
    </ligand>
</feature>
<proteinExistence type="predicted"/>
<feature type="binding site" evidence="3">
    <location>
        <position position="125"/>
    </location>
    <ligand>
        <name>a divalent metal cation</name>
        <dbReference type="ChEBI" id="CHEBI:60240"/>
        <label>2</label>
    </ligand>
</feature>
<dbReference type="RefSeq" id="WP_210954733.1">
    <property type="nucleotide sequence ID" value="NZ_CP054393.1"/>
</dbReference>
<evidence type="ECO:0000313" key="4">
    <source>
        <dbReference type="EMBL" id="QTX02653.1"/>
    </source>
</evidence>
<organism evidence="4 5">
    <name type="scientific">Loofah witches'-broom phytoplasma</name>
    <dbReference type="NCBI Taxonomy" id="35773"/>
    <lineage>
        <taxon>Bacteria</taxon>
        <taxon>Bacillati</taxon>
        <taxon>Mycoplasmatota</taxon>
        <taxon>Mollicutes</taxon>
        <taxon>Acholeplasmatales</taxon>
        <taxon>Acholeplasmataceae</taxon>
        <taxon>Candidatus Phytoplasma</taxon>
        <taxon>16SrVIII (Loofah witches'-broom group)</taxon>
    </lineage>
</organism>
<keyword evidence="2" id="KW-0378">Hydrolase</keyword>
<dbReference type="PIRSF" id="PIRSF005902">
    <property type="entry name" value="DNase_TatD"/>
    <property type="match status" value="1"/>
</dbReference>
<name>A0A975FIP7_LOWBP</name>
<dbReference type="AlphaFoldDB" id="A0A975FIP7"/>
<dbReference type="GO" id="GO:0016788">
    <property type="term" value="F:hydrolase activity, acting on ester bonds"/>
    <property type="evidence" value="ECO:0007669"/>
    <property type="project" value="InterPro"/>
</dbReference>